<dbReference type="Gene3D" id="3.30.565.10">
    <property type="entry name" value="Histidine kinase-like ATPase, C-terminal domain"/>
    <property type="match status" value="1"/>
</dbReference>
<dbReference type="EC" id="2.7.13.3" evidence="2"/>
<dbReference type="SUPFAM" id="SSF55874">
    <property type="entry name" value="ATPase domain of HSP90 chaperone/DNA topoisomerase II/histidine kinase"/>
    <property type="match status" value="1"/>
</dbReference>
<dbReference type="KEGG" id="bgm:CAL15_02805"/>
<dbReference type="GO" id="GO:0009927">
    <property type="term" value="F:histidine phosphotransfer kinase activity"/>
    <property type="evidence" value="ECO:0007669"/>
    <property type="project" value="TreeGrafter"/>
</dbReference>
<dbReference type="PROSITE" id="PS50109">
    <property type="entry name" value="HIS_KIN"/>
    <property type="match status" value="1"/>
</dbReference>
<keyword evidence="7" id="KW-0812">Transmembrane</keyword>
<dbReference type="InterPro" id="IPR004358">
    <property type="entry name" value="Sig_transdc_His_kin-like_C"/>
</dbReference>
<dbReference type="InterPro" id="IPR005467">
    <property type="entry name" value="His_kinase_dom"/>
</dbReference>
<evidence type="ECO:0000259" key="9">
    <source>
        <dbReference type="PROSITE" id="PS50110"/>
    </source>
</evidence>
<dbReference type="SMART" id="SM00388">
    <property type="entry name" value="HisKA"/>
    <property type="match status" value="1"/>
</dbReference>
<dbReference type="InterPro" id="IPR011006">
    <property type="entry name" value="CheY-like_superfamily"/>
</dbReference>
<evidence type="ECO:0000256" key="1">
    <source>
        <dbReference type="ARBA" id="ARBA00000085"/>
    </source>
</evidence>
<gene>
    <name evidence="10" type="ORF">CAL15_02805</name>
</gene>
<sequence length="908" mass="97458">MSSGWLPAWRGRSRGVMWALCLACLCAWLQVCGAARAEPLPAAVDLAQAPGHLPLAPHLAGFEDPTGALDAAQALRHDWQPVSGRMLNHGFTPVAVWLRAEFSNGSDRPQTRWLSIGVPRLEDVRFFLFAPGQATPRAAQLSGNRLPLDNGPVPSALSVFPVTLEPGERATVLVRVQSRSAVSIDPALWEPSVFREADERTSVILMLLEGALAMTAIYAVVQGVAQRDRVFLLFAAAMVTEILYSLSFQGLLYRYVLTDGGEAVLRAPSVLGSLATVFFSAMVMLFAELHRIRFWKWAYIGLIACAAGGALWAALGDYRVSAQTMIGVIFLGNVIWVVSMIHAWRRGHANARLILLSFAIYCVALFARLAFVHGLLPGHWGGGPEVAWDLLFVTLMMSMILYGRSRQLRQARETAQRELLDGRAREQERLERAVTERTQALQAALIAADEASRVRQDFLARISHDLRTPLTSIIGFADLIQAGGRDDAPRGAIIRRSADHMLGMVNDLIDYAAGADGQAVRLAPVYVYALLDTVAKESASLAARHGNRFMLDVQEGLPPVLEMDGKRVRQLLGNLIDNAVKFTRDGTVSLRVGYAPPADSGSAVVTLAVADTGRGIAPQDLQRIFEPFQRLDQADDQPGVGLGLAIVQQWVQRMEGTLAVESAAGAGTVFTLTLPVQPLDESQVVQRYVQDAAGVLPAIDGQGRRIWLAEDTPEIRDFLAEELASLGFGVESEGDGLAMLARIQAPDATPPDLILTDHHMAGADGTAVLAAARGRWPGVPVVAVSATPHATGSADDASDGPAYDASLLKPVNLAELRNTLARLLDLPRTDAAQSAPAAPHAGMLMPPAGALAHGRRLLDSGAVTDLLDWADGLQAEDARLAPFCDEARRLARMGDLAGLQALCEGGAA</sequence>
<evidence type="ECO:0000256" key="3">
    <source>
        <dbReference type="ARBA" id="ARBA00022553"/>
    </source>
</evidence>
<dbReference type="Pfam" id="PF07696">
    <property type="entry name" value="7TMR-DISMED2"/>
    <property type="match status" value="1"/>
</dbReference>
<feature type="modified residue" description="4-aspartylphosphate" evidence="6">
    <location>
        <position position="757"/>
    </location>
</feature>
<feature type="transmembrane region" description="Helical" evidence="7">
    <location>
        <begin position="353"/>
        <end position="374"/>
    </location>
</feature>
<evidence type="ECO:0000256" key="7">
    <source>
        <dbReference type="SAM" id="Phobius"/>
    </source>
</evidence>
<organism evidence="10 11">
    <name type="scientific">Bordetella genomosp. 13</name>
    <dbReference type="NCBI Taxonomy" id="463040"/>
    <lineage>
        <taxon>Bacteria</taxon>
        <taxon>Pseudomonadati</taxon>
        <taxon>Pseudomonadota</taxon>
        <taxon>Betaproteobacteria</taxon>
        <taxon>Burkholderiales</taxon>
        <taxon>Alcaligenaceae</taxon>
        <taxon>Bordetella</taxon>
    </lineage>
</organism>
<keyword evidence="5 10" id="KW-0418">Kinase</keyword>
<feature type="domain" description="Histidine kinase" evidence="8">
    <location>
        <begin position="461"/>
        <end position="678"/>
    </location>
</feature>
<evidence type="ECO:0000256" key="5">
    <source>
        <dbReference type="ARBA" id="ARBA00022777"/>
    </source>
</evidence>
<feature type="transmembrane region" description="Helical" evidence="7">
    <location>
        <begin position="386"/>
        <end position="403"/>
    </location>
</feature>
<dbReference type="PANTHER" id="PTHR43047">
    <property type="entry name" value="TWO-COMPONENT HISTIDINE PROTEIN KINASE"/>
    <property type="match status" value="1"/>
</dbReference>
<proteinExistence type="predicted"/>
<dbReference type="Gene3D" id="3.40.50.2300">
    <property type="match status" value="1"/>
</dbReference>
<dbReference type="InterPro" id="IPR011622">
    <property type="entry name" value="7TMR_DISM_rcpt_extracell_dom2"/>
</dbReference>
<feature type="transmembrane region" description="Helical" evidence="7">
    <location>
        <begin position="294"/>
        <end position="315"/>
    </location>
</feature>
<dbReference type="InterPro" id="IPR003661">
    <property type="entry name" value="HisK_dim/P_dom"/>
</dbReference>
<dbReference type="GO" id="GO:0000155">
    <property type="term" value="F:phosphorelay sensor kinase activity"/>
    <property type="evidence" value="ECO:0007669"/>
    <property type="project" value="InterPro"/>
</dbReference>
<feature type="transmembrane region" description="Helical" evidence="7">
    <location>
        <begin position="203"/>
        <end position="221"/>
    </location>
</feature>
<dbReference type="InterPro" id="IPR011623">
    <property type="entry name" value="7TMR_DISM_rcpt_extracell_dom1"/>
</dbReference>
<feature type="transmembrane region" description="Helical" evidence="7">
    <location>
        <begin position="265"/>
        <end position="287"/>
    </location>
</feature>
<dbReference type="PANTHER" id="PTHR43047:SF72">
    <property type="entry name" value="OSMOSENSING HISTIDINE PROTEIN KINASE SLN1"/>
    <property type="match status" value="1"/>
</dbReference>
<dbReference type="CDD" id="cd00082">
    <property type="entry name" value="HisKA"/>
    <property type="match status" value="1"/>
</dbReference>
<dbReference type="Proteomes" id="UP000194161">
    <property type="component" value="Chromosome"/>
</dbReference>
<dbReference type="Gene3D" id="1.10.287.130">
    <property type="match status" value="1"/>
</dbReference>
<evidence type="ECO:0000256" key="2">
    <source>
        <dbReference type="ARBA" id="ARBA00012438"/>
    </source>
</evidence>
<keyword evidence="7" id="KW-0472">Membrane</keyword>
<dbReference type="Pfam" id="PF07695">
    <property type="entry name" value="7TMR-DISM_7TM"/>
    <property type="match status" value="1"/>
</dbReference>
<feature type="domain" description="Response regulatory" evidence="9">
    <location>
        <begin position="705"/>
        <end position="824"/>
    </location>
</feature>
<protein>
    <recommendedName>
        <fullName evidence="2">histidine kinase</fullName>
        <ecNumber evidence="2">2.7.13.3</ecNumber>
    </recommendedName>
</protein>
<dbReference type="RefSeq" id="WP_232468104.1">
    <property type="nucleotide sequence ID" value="NZ_CP021111.1"/>
</dbReference>
<keyword evidence="7" id="KW-1133">Transmembrane helix</keyword>
<dbReference type="EMBL" id="CP021111">
    <property type="protein sequence ID" value="ARP93401.1"/>
    <property type="molecule type" value="Genomic_DNA"/>
</dbReference>
<dbReference type="SUPFAM" id="SSF47384">
    <property type="entry name" value="Homodimeric domain of signal transducing histidine kinase"/>
    <property type="match status" value="1"/>
</dbReference>
<dbReference type="AlphaFoldDB" id="A0A1W6Z7R5"/>
<name>A0A1W6Z7R5_9BORD</name>
<dbReference type="InterPro" id="IPR001789">
    <property type="entry name" value="Sig_transdc_resp-reg_receiver"/>
</dbReference>
<dbReference type="InterPro" id="IPR036890">
    <property type="entry name" value="HATPase_C_sf"/>
</dbReference>
<dbReference type="Gene3D" id="2.60.40.2380">
    <property type="match status" value="1"/>
</dbReference>
<dbReference type="SMART" id="SM00387">
    <property type="entry name" value="HATPase_c"/>
    <property type="match status" value="1"/>
</dbReference>
<accession>A0A1W6Z7R5</accession>
<dbReference type="SUPFAM" id="SSF52172">
    <property type="entry name" value="CheY-like"/>
    <property type="match status" value="1"/>
</dbReference>
<dbReference type="PRINTS" id="PR00344">
    <property type="entry name" value="BCTRLSENSOR"/>
</dbReference>
<evidence type="ECO:0000256" key="4">
    <source>
        <dbReference type="ARBA" id="ARBA00022679"/>
    </source>
</evidence>
<dbReference type="InterPro" id="IPR003594">
    <property type="entry name" value="HATPase_dom"/>
</dbReference>
<keyword evidence="11" id="KW-1185">Reference proteome</keyword>
<keyword evidence="3 6" id="KW-0597">Phosphoprotein</keyword>
<evidence type="ECO:0000313" key="11">
    <source>
        <dbReference type="Proteomes" id="UP000194161"/>
    </source>
</evidence>
<evidence type="ECO:0000256" key="6">
    <source>
        <dbReference type="PROSITE-ProRule" id="PRU00169"/>
    </source>
</evidence>
<keyword evidence="4" id="KW-0808">Transferase</keyword>
<dbReference type="PROSITE" id="PS50110">
    <property type="entry name" value="RESPONSE_REGULATORY"/>
    <property type="match status" value="1"/>
</dbReference>
<comment type="catalytic activity">
    <reaction evidence="1">
        <text>ATP + protein L-histidine = ADP + protein N-phospho-L-histidine.</text>
        <dbReference type="EC" id="2.7.13.3"/>
    </reaction>
</comment>
<feature type="transmembrane region" description="Helical" evidence="7">
    <location>
        <begin position="321"/>
        <end position="341"/>
    </location>
</feature>
<evidence type="ECO:0000259" key="8">
    <source>
        <dbReference type="PROSITE" id="PS50109"/>
    </source>
</evidence>
<feature type="transmembrane region" description="Helical" evidence="7">
    <location>
        <begin position="230"/>
        <end position="253"/>
    </location>
</feature>
<dbReference type="Pfam" id="PF00072">
    <property type="entry name" value="Response_reg"/>
    <property type="match status" value="1"/>
</dbReference>
<dbReference type="InterPro" id="IPR036097">
    <property type="entry name" value="HisK_dim/P_sf"/>
</dbReference>
<dbReference type="STRING" id="463040.CAL15_02805"/>
<reference evidence="10 11" key="1">
    <citation type="submission" date="2017-05" db="EMBL/GenBank/DDBJ databases">
        <title>Complete and WGS of Bordetella genogroups.</title>
        <authorList>
            <person name="Spilker T."/>
            <person name="LiPuma J."/>
        </authorList>
    </citation>
    <scope>NUCLEOTIDE SEQUENCE [LARGE SCALE GENOMIC DNA]</scope>
    <source>
        <strain evidence="10 11">AU7206</strain>
    </source>
</reference>
<dbReference type="Pfam" id="PF00512">
    <property type="entry name" value="HisKA"/>
    <property type="match status" value="1"/>
</dbReference>
<dbReference type="Pfam" id="PF02518">
    <property type="entry name" value="HATPase_c"/>
    <property type="match status" value="1"/>
</dbReference>
<dbReference type="GO" id="GO:0005886">
    <property type="term" value="C:plasma membrane"/>
    <property type="evidence" value="ECO:0007669"/>
    <property type="project" value="TreeGrafter"/>
</dbReference>
<evidence type="ECO:0000313" key="10">
    <source>
        <dbReference type="EMBL" id="ARP93401.1"/>
    </source>
</evidence>
<dbReference type="SMART" id="SM00448">
    <property type="entry name" value="REC"/>
    <property type="match status" value="1"/>
</dbReference>